<evidence type="ECO:0000256" key="1">
    <source>
        <dbReference type="SAM" id="MobiDB-lite"/>
    </source>
</evidence>
<proteinExistence type="predicted"/>
<protein>
    <submittedName>
        <fullName evidence="2">Uncharacterized protein</fullName>
    </submittedName>
</protein>
<accession>A0A4Y2MQ99</accession>
<dbReference type="AlphaFoldDB" id="A0A4Y2MQ99"/>
<reference evidence="2 3" key="1">
    <citation type="journal article" date="2019" name="Sci. Rep.">
        <title>Orb-weaving spider Araneus ventricosus genome elucidates the spidroin gene catalogue.</title>
        <authorList>
            <person name="Kono N."/>
            <person name="Nakamura H."/>
            <person name="Ohtoshi R."/>
            <person name="Moran D.A.P."/>
            <person name="Shinohara A."/>
            <person name="Yoshida Y."/>
            <person name="Fujiwara M."/>
            <person name="Mori M."/>
            <person name="Tomita M."/>
            <person name="Arakawa K."/>
        </authorList>
    </citation>
    <scope>NUCLEOTIDE SEQUENCE [LARGE SCALE GENOMIC DNA]</scope>
</reference>
<organism evidence="2 3">
    <name type="scientific">Araneus ventricosus</name>
    <name type="common">Orbweaver spider</name>
    <name type="synonym">Epeira ventricosa</name>
    <dbReference type="NCBI Taxonomy" id="182803"/>
    <lineage>
        <taxon>Eukaryota</taxon>
        <taxon>Metazoa</taxon>
        <taxon>Ecdysozoa</taxon>
        <taxon>Arthropoda</taxon>
        <taxon>Chelicerata</taxon>
        <taxon>Arachnida</taxon>
        <taxon>Araneae</taxon>
        <taxon>Araneomorphae</taxon>
        <taxon>Entelegynae</taxon>
        <taxon>Araneoidea</taxon>
        <taxon>Araneidae</taxon>
        <taxon>Araneus</taxon>
    </lineage>
</organism>
<keyword evidence="3" id="KW-1185">Reference proteome</keyword>
<feature type="compositionally biased region" description="Basic and acidic residues" evidence="1">
    <location>
        <begin position="1"/>
        <end position="15"/>
    </location>
</feature>
<gene>
    <name evidence="2" type="ORF">AVEN_167141_1</name>
</gene>
<feature type="non-terminal residue" evidence="2">
    <location>
        <position position="1"/>
    </location>
</feature>
<evidence type="ECO:0000313" key="3">
    <source>
        <dbReference type="Proteomes" id="UP000499080"/>
    </source>
</evidence>
<comment type="caution">
    <text evidence="2">The sequence shown here is derived from an EMBL/GenBank/DDBJ whole genome shotgun (WGS) entry which is preliminary data.</text>
</comment>
<evidence type="ECO:0000313" key="2">
    <source>
        <dbReference type="EMBL" id="GBN29315.1"/>
    </source>
</evidence>
<dbReference type="EMBL" id="BGPR01205601">
    <property type="protein sequence ID" value="GBN29315.1"/>
    <property type="molecule type" value="Genomic_DNA"/>
</dbReference>
<feature type="region of interest" description="Disordered" evidence="1">
    <location>
        <begin position="1"/>
        <end position="20"/>
    </location>
</feature>
<name>A0A4Y2MQ99_ARAVE</name>
<sequence length="44" mass="4810">PLKPGDFGRKRHELDSPNLGGHLPLTSCYNLPVRCSGMDCGWQG</sequence>
<dbReference type="Proteomes" id="UP000499080">
    <property type="component" value="Unassembled WGS sequence"/>
</dbReference>